<dbReference type="AlphaFoldDB" id="H3GCN8"/>
<dbReference type="EnsemblProtists" id="Phyra73252">
    <property type="protein sequence ID" value="Phyra73252"/>
    <property type="gene ID" value="Phyra73252"/>
</dbReference>
<organism evidence="5 6">
    <name type="scientific">Phytophthora ramorum</name>
    <name type="common">Sudden oak death agent</name>
    <dbReference type="NCBI Taxonomy" id="164328"/>
    <lineage>
        <taxon>Eukaryota</taxon>
        <taxon>Sar</taxon>
        <taxon>Stramenopiles</taxon>
        <taxon>Oomycota</taxon>
        <taxon>Peronosporomycetes</taxon>
        <taxon>Peronosporales</taxon>
        <taxon>Peronosporaceae</taxon>
        <taxon>Phytophthora</taxon>
    </lineage>
</organism>
<evidence type="ECO:0000313" key="6">
    <source>
        <dbReference type="Proteomes" id="UP000005238"/>
    </source>
</evidence>
<dbReference type="STRING" id="164328.H3GCN8"/>
<dbReference type="PANTHER" id="PTHR23070">
    <property type="entry name" value="BCS1 AAA-TYPE ATPASE"/>
    <property type="match status" value="1"/>
</dbReference>
<evidence type="ECO:0000256" key="3">
    <source>
        <dbReference type="SAM" id="MobiDB-lite"/>
    </source>
</evidence>
<dbReference type="RefSeq" id="XP_067741577.1">
    <property type="nucleotide sequence ID" value="XM_067895352.1"/>
</dbReference>
<dbReference type="InParanoid" id="H3GCN8"/>
<feature type="compositionally biased region" description="Basic and acidic residues" evidence="3">
    <location>
        <begin position="392"/>
        <end position="405"/>
    </location>
</feature>
<dbReference type="VEuPathDB" id="FungiDB:KRP23_9756"/>
<reference evidence="6" key="1">
    <citation type="journal article" date="2006" name="Science">
        <title>Phytophthora genome sequences uncover evolutionary origins and mechanisms of pathogenesis.</title>
        <authorList>
            <person name="Tyler B.M."/>
            <person name="Tripathy S."/>
            <person name="Zhang X."/>
            <person name="Dehal P."/>
            <person name="Jiang R.H."/>
            <person name="Aerts A."/>
            <person name="Arredondo F.D."/>
            <person name="Baxter L."/>
            <person name="Bensasson D."/>
            <person name="Beynon J.L."/>
            <person name="Chapman J."/>
            <person name="Damasceno C.M."/>
            <person name="Dorrance A.E."/>
            <person name="Dou D."/>
            <person name="Dickerman A.W."/>
            <person name="Dubchak I.L."/>
            <person name="Garbelotto M."/>
            <person name="Gijzen M."/>
            <person name="Gordon S.G."/>
            <person name="Govers F."/>
            <person name="Grunwald N.J."/>
            <person name="Huang W."/>
            <person name="Ivors K.L."/>
            <person name="Jones R.W."/>
            <person name="Kamoun S."/>
            <person name="Krampis K."/>
            <person name="Lamour K.H."/>
            <person name="Lee M.K."/>
            <person name="McDonald W.H."/>
            <person name="Medina M."/>
            <person name="Meijer H.J."/>
            <person name="Nordberg E.K."/>
            <person name="Maclean D.J."/>
            <person name="Ospina-Giraldo M.D."/>
            <person name="Morris P.F."/>
            <person name="Phuntumart V."/>
            <person name="Putnam N.H."/>
            <person name="Rash S."/>
            <person name="Rose J.K."/>
            <person name="Sakihama Y."/>
            <person name="Salamov A.A."/>
            <person name="Savidor A."/>
            <person name="Scheuring C.F."/>
            <person name="Smith B.M."/>
            <person name="Sobral B.W."/>
            <person name="Terry A."/>
            <person name="Torto-Alalibo T.A."/>
            <person name="Win J."/>
            <person name="Xu Z."/>
            <person name="Zhang H."/>
            <person name="Grigoriev I.V."/>
            <person name="Rokhsar D.S."/>
            <person name="Boore J.L."/>
        </authorList>
    </citation>
    <scope>NUCLEOTIDE SEQUENCE [LARGE SCALE GENOMIC DNA]</scope>
    <source>
        <strain evidence="6">Pr102</strain>
    </source>
</reference>
<keyword evidence="6" id="KW-1185">Reference proteome</keyword>
<comment type="similarity">
    <text evidence="1">Belongs to the AAA ATPase family. BCS1 subfamily.</text>
</comment>
<dbReference type="InterPro" id="IPR003593">
    <property type="entry name" value="AAA+_ATPase"/>
</dbReference>
<dbReference type="EMBL" id="DS566000">
    <property type="status" value="NOT_ANNOTATED_CDS"/>
    <property type="molecule type" value="Genomic_DNA"/>
</dbReference>
<evidence type="ECO:0000313" key="5">
    <source>
        <dbReference type="EnsemblProtists" id="Phyra73252"/>
    </source>
</evidence>
<dbReference type="eggNOG" id="KOG0743">
    <property type="taxonomic scope" value="Eukaryota"/>
</dbReference>
<evidence type="ECO:0000256" key="1">
    <source>
        <dbReference type="ARBA" id="ARBA00007448"/>
    </source>
</evidence>
<protein>
    <recommendedName>
        <fullName evidence="4">AAA+ ATPase domain-containing protein</fullName>
    </recommendedName>
</protein>
<feature type="region of interest" description="Disordered" evidence="3">
    <location>
        <begin position="392"/>
        <end position="442"/>
    </location>
</feature>
<dbReference type="InterPro" id="IPR027417">
    <property type="entry name" value="P-loop_NTPase"/>
</dbReference>
<dbReference type="HOGENOM" id="CLU_020835_0_0_1"/>
<proteinExistence type="inferred from homology"/>
<dbReference type="OrthoDB" id="10251412at2759"/>
<feature type="domain" description="AAA+ ATPase" evidence="4">
    <location>
        <begin position="306"/>
        <end position="549"/>
    </location>
</feature>
<dbReference type="Pfam" id="PF00004">
    <property type="entry name" value="AAA"/>
    <property type="match status" value="2"/>
</dbReference>
<evidence type="ECO:0000256" key="2">
    <source>
        <dbReference type="RuleBase" id="RU003651"/>
    </source>
</evidence>
<dbReference type="Proteomes" id="UP000005238">
    <property type="component" value="Unassembled WGS sequence"/>
</dbReference>
<dbReference type="GO" id="GO:0016887">
    <property type="term" value="F:ATP hydrolysis activity"/>
    <property type="evidence" value="ECO:0007669"/>
    <property type="project" value="InterPro"/>
</dbReference>
<dbReference type="OMA" id="PRKYVTH"/>
<dbReference type="VEuPathDB" id="FungiDB:KRP22_7046"/>
<dbReference type="Gene3D" id="3.40.50.300">
    <property type="entry name" value="P-loop containing nucleotide triphosphate hydrolases"/>
    <property type="match status" value="2"/>
</dbReference>
<accession>H3GCN8</accession>
<dbReference type="InterPro" id="IPR003959">
    <property type="entry name" value="ATPase_AAA_core"/>
</dbReference>
<dbReference type="PROSITE" id="PS00674">
    <property type="entry name" value="AAA"/>
    <property type="match status" value="1"/>
</dbReference>
<dbReference type="InterPro" id="IPR003960">
    <property type="entry name" value="ATPase_AAA_CS"/>
</dbReference>
<reference evidence="5" key="2">
    <citation type="submission" date="2015-06" db="UniProtKB">
        <authorList>
            <consortium name="EnsemblProtists"/>
        </authorList>
    </citation>
    <scope>IDENTIFICATION</scope>
    <source>
        <strain evidence="5">Pr102</strain>
    </source>
</reference>
<keyword evidence="2" id="KW-0067">ATP-binding</keyword>
<sequence length="610" mass="68268">MSTSTALEFGIINTLRTGNAVYDLMVCMVVPAVVQRITNSGQDAIGILEKVLQFLWCLLFPRKYVTHLVETKEVSGNSRSYRLDNDSKGNELLQKAILLYLTEHLDLHDKSGRYDLLERPDAKKLLEENEFEHVDLEKRKRIKSLLAQPAAPEVAKLGVSVLPPLDRWVTVEEGVEFMNEAKKGDDENNTTIQETKTLFHLRSNLPDGPERIDAFVKTAFAYYRGIESRKFKDDTSRYMYVRSSDRPAATDTDDESKLSAPYHKRYALGDDKTFDNVFFEEKESLLQLLNHFENKRGKFAVEGFPNKVGLLLYGPPGTGKTSVVKAVAEKTGRHIVNISLGKIKTNQELMDAMFDLRYAVDGLDLPVRMRFKDVVFVMEDIDCASSIVASREDDSLTLENEKSPREEEEEANTLDGSLVDGGNTGNDGKGSEGLPSSGPSYRRSKEAARFFSSGMMNMTDDEDDDDFLSVLLQSQMDFEGFGPKMKGGFVLSSNSTDKLNLAGILNILDGVIDCPGRIVIMTTNHPEMLDPALVRPGRISKKLHLGYMSTVQTEKMVSYYFSTTLTDEQRSRLKTLGDSSRVFTPADIEELCAEHDSVDGALDQLMINVT</sequence>
<dbReference type="Gene3D" id="1.10.8.60">
    <property type="match status" value="1"/>
</dbReference>
<dbReference type="GO" id="GO:0005524">
    <property type="term" value="F:ATP binding"/>
    <property type="evidence" value="ECO:0007669"/>
    <property type="project" value="UniProtKB-KW"/>
</dbReference>
<dbReference type="SMART" id="SM00382">
    <property type="entry name" value="AAA"/>
    <property type="match status" value="1"/>
</dbReference>
<name>H3GCN8_PHYRM</name>
<dbReference type="GeneID" id="94231121"/>
<dbReference type="SUPFAM" id="SSF52540">
    <property type="entry name" value="P-loop containing nucleoside triphosphate hydrolases"/>
    <property type="match status" value="1"/>
</dbReference>
<evidence type="ECO:0000259" key="4">
    <source>
        <dbReference type="SMART" id="SM00382"/>
    </source>
</evidence>
<dbReference type="InterPro" id="IPR050747">
    <property type="entry name" value="Mitochondrial_chaperone_BCS1"/>
</dbReference>
<keyword evidence="2" id="KW-0547">Nucleotide-binding</keyword>